<dbReference type="EMBL" id="SPMZ01000016">
    <property type="protein sequence ID" value="NMQ18700.1"/>
    <property type="molecule type" value="Genomic_DNA"/>
</dbReference>
<gene>
    <name evidence="2" type="ORF">E4P82_05460</name>
</gene>
<evidence type="ECO:0008006" key="4">
    <source>
        <dbReference type="Google" id="ProtNLM"/>
    </source>
</evidence>
<comment type="caution">
    <text evidence="2">The sequence shown here is derived from an EMBL/GenBank/DDBJ whole genome shotgun (WGS) entry which is preliminary data.</text>
</comment>
<feature type="compositionally biased region" description="Low complexity" evidence="1">
    <location>
        <begin position="147"/>
        <end position="158"/>
    </location>
</feature>
<organism evidence="2 3">
    <name type="scientific">Candidatus Competibacter phosphatis</name>
    <dbReference type="NCBI Taxonomy" id="221280"/>
    <lineage>
        <taxon>Bacteria</taxon>
        <taxon>Pseudomonadati</taxon>
        <taxon>Pseudomonadota</taxon>
        <taxon>Gammaproteobacteria</taxon>
        <taxon>Candidatus Competibacteraceae</taxon>
        <taxon>Candidatus Competibacter</taxon>
    </lineage>
</organism>
<feature type="compositionally biased region" description="Low complexity" evidence="1">
    <location>
        <begin position="64"/>
        <end position="76"/>
    </location>
</feature>
<name>A0ABX1TH35_9GAMM</name>
<reference evidence="2 3" key="1">
    <citation type="submission" date="2019-03" db="EMBL/GenBank/DDBJ databases">
        <title>Metabolic reconstructions from genomes of highly enriched 'Candidatus Accumulibacter' and 'Candidatus Competibacter' bioreactor populations.</title>
        <authorList>
            <person name="Annavajhala M.K."/>
            <person name="Welles L."/>
            <person name="Abbas B."/>
            <person name="Sorokin D."/>
            <person name="Park H."/>
            <person name="Van Loosdrecht M."/>
            <person name="Chandran K."/>
        </authorList>
    </citation>
    <scope>NUCLEOTIDE SEQUENCE [LARGE SCALE GENOMIC DNA]</scope>
    <source>
        <strain evidence="2 3">SBR_G</strain>
    </source>
</reference>
<evidence type="ECO:0000313" key="2">
    <source>
        <dbReference type="EMBL" id="NMQ18700.1"/>
    </source>
</evidence>
<dbReference type="Proteomes" id="UP000760480">
    <property type="component" value="Unassembled WGS sequence"/>
</dbReference>
<evidence type="ECO:0000313" key="3">
    <source>
        <dbReference type="Proteomes" id="UP000760480"/>
    </source>
</evidence>
<accession>A0ABX1TH35</accession>
<sequence length="255" mass="26782">MHDTEVTGRLLLALLLASGLHLALLFGVPADWWALHYSKPPRFEVVLLPPVPVPAKPARGTSIPEPTAPAAASPPSVAQPPEPTAPVELSPPVSKPIPEPVESAQSPPPVTRIEPTVATKPATSPKRPPAPPNAEAVTSPKTAGHVAKTAAAQAETATSPKTDSESRGKSACQTISSLPSTCGETRRAETDSIFPHCQAALRSWWNPCSRPAEQHRPTGTDCQPGYGNPAAGECRSTQPAGQPGRHPVVGWFLRR</sequence>
<feature type="region of interest" description="Disordered" evidence="1">
    <location>
        <begin position="211"/>
        <end position="255"/>
    </location>
</feature>
<evidence type="ECO:0000256" key="1">
    <source>
        <dbReference type="SAM" id="MobiDB-lite"/>
    </source>
</evidence>
<protein>
    <recommendedName>
        <fullName evidence="4">Energy transducer TonB</fullName>
    </recommendedName>
</protein>
<feature type="region of interest" description="Disordered" evidence="1">
    <location>
        <begin position="57"/>
        <end position="172"/>
    </location>
</feature>
<keyword evidence="3" id="KW-1185">Reference proteome</keyword>
<proteinExistence type="predicted"/>